<dbReference type="EMBL" id="CP002045">
    <property type="protein sequence ID" value="ADH92202.1"/>
    <property type="molecule type" value="Genomic_DNA"/>
</dbReference>
<dbReference type="PANTHER" id="PTHR42698">
    <property type="entry name" value="GTPASE ERA"/>
    <property type="match status" value="1"/>
</dbReference>
<dbReference type="OrthoDB" id="207675at2"/>
<organism evidence="1 2">
    <name type="scientific">Arcanobacterium haemolyticum (strain ATCC 9345 / DSM 20595 / CCM 5947 / CCUG 17215 / LMG 16163 / NBRC 15585 / NCTC 8452 / 11018)</name>
    <dbReference type="NCBI Taxonomy" id="644284"/>
    <lineage>
        <taxon>Bacteria</taxon>
        <taxon>Bacillati</taxon>
        <taxon>Actinomycetota</taxon>
        <taxon>Actinomycetes</taxon>
        <taxon>Actinomycetales</taxon>
        <taxon>Actinomycetaceae</taxon>
        <taxon>Arcanobacterium</taxon>
    </lineage>
</organism>
<keyword evidence="2" id="KW-1185">Reference proteome</keyword>
<dbReference type="HOGENOM" id="CLU_019886_1_0_11"/>
<evidence type="ECO:0000313" key="1">
    <source>
        <dbReference type="EMBL" id="ADH92202.1"/>
    </source>
</evidence>
<dbReference type="InterPro" id="IPR005662">
    <property type="entry name" value="GTPase_Era-like"/>
</dbReference>
<dbReference type="SUPFAM" id="SSF52540">
    <property type="entry name" value="P-loop containing nucleoside triphosphate hydrolases"/>
    <property type="match status" value="1"/>
</dbReference>
<dbReference type="STRING" id="644284.Arch_0449"/>
<dbReference type="GO" id="GO:0005525">
    <property type="term" value="F:GTP binding"/>
    <property type="evidence" value="ECO:0007669"/>
    <property type="project" value="InterPro"/>
</dbReference>
<dbReference type="GO" id="GO:0005829">
    <property type="term" value="C:cytosol"/>
    <property type="evidence" value="ECO:0007669"/>
    <property type="project" value="TreeGrafter"/>
</dbReference>
<sequence length="536" mass="58072">MTFLRVDTENIGEIRSNGRVTSDVFSRNTLADLVQRTIDALRDASLPLEMPGSFAMEESRRQLLTQLESRILPHVRARRLPTVIVFGGSSGAGKSTLVNSLVRANVSEASVLRPTTRVPMVLTHPDDASAMEDHALLQMGDQALVPSAIPGVVIVDAPDLDSIDDSNRELSARLLDAADLWVFVTTAARYGDALAWNTLKDAHNRGITCAVVLDRVSDRVLQNVRADLARRMRDLGLQDAPLFVVPDQGAHEGLLPEECVVGLRSWLETIAETRMGESLIERTTRATLPGLRGSLLTLADALEVQEHARQDLKDKAIESAQVPLEKLRTNITHGRFGQGAPTASWLSFASTGGVLAGMVTRSRPRFFDRHRVARDNATTATFDVLYTAVKVALTQALVTASHNAEDAWMKDIVNTEDLLARVRTVMDTDAIVEHAATAWKNDLSQVAVKVHDNPWLSESGVAALLGCAAGGISGAVSAARSAGLEARVQDVRVALLERVDQALTELTDIFVDAADSVHMSDAATLRLRASEYLAHS</sequence>
<dbReference type="Proteomes" id="UP000000376">
    <property type="component" value="Chromosome"/>
</dbReference>
<protein>
    <submittedName>
        <fullName evidence="1">Transcriptional regulator, TetR family</fullName>
    </submittedName>
</protein>
<dbReference type="PANTHER" id="PTHR42698:SF1">
    <property type="entry name" value="GTPASE ERA, MITOCHONDRIAL"/>
    <property type="match status" value="1"/>
</dbReference>
<accession>D7BMQ3</accession>
<reference evidence="1 2" key="1">
    <citation type="journal article" date="2010" name="Stand. Genomic Sci.">
        <title>Complete genome sequence of Arcanobacterium haemolyticum type strain (11018).</title>
        <authorList>
            <person name="Yasawong M."/>
            <person name="Teshima H."/>
            <person name="Lapidus A."/>
            <person name="Nolan M."/>
            <person name="Lucas S."/>
            <person name="Glavina Del Rio T."/>
            <person name="Tice H."/>
            <person name="Cheng J."/>
            <person name="Bruce D."/>
            <person name="Detter C."/>
            <person name="Tapia R."/>
            <person name="Han C."/>
            <person name="Goodwin L."/>
            <person name="Pitluck S."/>
            <person name="Liolios K."/>
            <person name="Ivanova N."/>
            <person name="Mavromatis K."/>
            <person name="Mikhailova N."/>
            <person name="Pati A."/>
            <person name="Chen A."/>
            <person name="Palaniappan K."/>
            <person name="Land M."/>
            <person name="Hauser L."/>
            <person name="Chang Y."/>
            <person name="Jeffries C."/>
            <person name="Rohde M."/>
            <person name="Sikorski J."/>
            <person name="Pukall R."/>
            <person name="Goker M."/>
            <person name="Woyke T."/>
            <person name="Bristow J."/>
            <person name="Eisen J."/>
            <person name="Markowitz V."/>
            <person name="Hugenholtz P."/>
            <person name="Kyrpides N."/>
            <person name="Klenk H."/>
        </authorList>
    </citation>
    <scope>NUCLEOTIDE SEQUENCE [LARGE SCALE GENOMIC DNA]</scope>
    <source>
        <strain evidence="2">ATCC 9345 / DSM 20595 / CCUG 17215 / LMG 16163 / NBRC 15585 / NCTC 8452 / 11018</strain>
    </source>
</reference>
<dbReference type="eggNOG" id="COG0699">
    <property type="taxonomic scope" value="Bacteria"/>
</dbReference>
<dbReference type="GO" id="GO:0019843">
    <property type="term" value="F:rRNA binding"/>
    <property type="evidence" value="ECO:0007669"/>
    <property type="project" value="TreeGrafter"/>
</dbReference>
<dbReference type="KEGG" id="ahe:Arch_0449"/>
<evidence type="ECO:0000313" key="2">
    <source>
        <dbReference type="Proteomes" id="UP000000376"/>
    </source>
</evidence>
<name>D7BMQ3_ARCHD</name>
<dbReference type="AlphaFoldDB" id="D7BMQ3"/>
<proteinExistence type="predicted"/>
<dbReference type="GO" id="GO:0043024">
    <property type="term" value="F:ribosomal small subunit binding"/>
    <property type="evidence" value="ECO:0007669"/>
    <property type="project" value="TreeGrafter"/>
</dbReference>
<dbReference type="InterPro" id="IPR027417">
    <property type="entry name" value="P-loop_NTPase"/>
</dbReference>
<gene>
    <name evidence="1" type="ordered locus">Arch_0449</name>
</gene>
<dbReference type="CDD" id="cd00882">
    <property type="entry name" value="Ras_like_GTPase"/>
    <property type="match status" value="1"/>
</dbReference>
<dbReference type="GO" id="GO:0000028">
    <property type="term" value="P:ribosomal small subunit assembly"/>
    <property type="evidence" value="ECO:0007669"/>
    <property type="project" value="TreeGrafter"/>
</dbReference>
<dbReference type="Gene3D" id="3.40.50.300">
    <property type="entry name" value="P-loop containing nucleotide triphosphate hydrolases"/>
    <property type="match status" value="1"/>
</dbReference>